<feature type="transmembrane region" description="Helical" evidence="1">
    <location>
        <begin position="20"/>
        <end position="38"/>
    </location>
</feature>
<feature type="transmembrane region" description="Helical" evidence="1">
    <location>
        <begin position="74"/>
        <end position="101"/>
    </location>
</feature>
<name>A0ABQ1UKD3_9NOCA</name>
<evidence type="ECO:0000256" key="1">
    <source>
        <dbReference type="SAM" id="Phobius"/>
    </source>
</evidence>
<reference evidence="3" key="1">
    <citation type="journal article" date="2019" name="Int. J. Syst. Evol. Microbiol.">
        <title>The Global Catalogue of Microorganisms (GCM) 10K type strain sequencing project: providing services to taxonomists for standard genome sequencing and annotation.</title>
        <authorList>
            <consortium name="The Broad Institute Genomics Platform"/>
            <consortium name="The Broad Institute Genome Sequencing Center for Infectious Disease"/>
            <person name="Wu L."/>
            <person name="Ma J."/>
        </authorList>
    </citation>
    <scope>NUCLEOTIDE SEQUENCE [LARGE SCALE GENOMIC DNA]</scope>
    <source>
        <strain evidence="3">CCM 7855</strain>
    </source>
</reference>
<accession>A0ABQ1UKD3</accession>
<evidence type="ECO:0000313" key="3">
    <source>
        <dbReference type="Proteomes" id="UP000632454"/>
    </source>
</evidence>
<dbReference type="EMBL" id="BMCS01000001">
    <property type="protein sequence ID" value="GGF18868.1"/>
    <property type="molecule type" value="Genomic_DNA"/>
</dbReference>
<comment type="caution">
    <text evidence="2">The sequence shown here is derived from an EMBL/GenBank/DDBJ whole genome shotgun (WGS) entry which is preliminary data.</text>
</comment>
<sequence length="194" mass="20438">MSYLRGFLPFIGFITLSHFGWQWGAAGAAVLAVAMLVADRRAGASWDTQILAIGSIAFFAVLTPIAFAEPHAAVAAYCGTMSVGWLALVAWASIAIGTPFTMGIARRQVSSDVAASPAFRRLNVVITAAWAGAFTVSAVLTVVLMNQAGWMTVAASVVCFAAPILFTRIYVARVRAAHVALSDRLAVEEFAEAV</sequence>
<organism evidence="2 3">
    <name type="scientific">Williamsia phyllosphaerae</name>
    <dbReference type="NCBI Taxonomy" id="885042"/>
    <lineage>
        <taxon>Bacteria</taxon>
        <taxon>Bacillati</taxon>
        <taxon>Actinomycetota</taxon>
        <taxon>Actinomycetes</taxon>
        <taxon>Mycobacteriales</taxon>
        <taxon>Nocardiaceae</taxon>
        <taxon>Williamsia</taxon>
    </lineage>
</organism>
<keyword evidence="1" id="KW-0812">Transmembrane</keyword>
<feature type="transmembrane region" description="Helical" evidence="1">
    <location>
        <begin position="150"/>
        <end position="171"/>
    </location>
</feature>
<keyword evidence="1" id="KW-1133">Transmembrane helix</keyword>
<proteinExistence type="predicted"/>
<protein>
    <submittedName>
        <fullName evidence="2">Uncharacterized protein</fullName>
    </submittedName>
</protein>
<evidence type="ECO:0000313" key="2">
    <source>
        <dbReference type="EMBL" id="GGF18868.1"/>
    </source>
</evidence>
<dbReference type="Proteomes" id="UP000632454">
    <property type="component" value="Unassembled WGS sequence"/>
</dbReference>
<feature type="transmembrane region" description="Helical" evidence="1">
    <location>
        <begin position="122"/>
        <end position="144"/>
    </location>
</feature>
<keyword evidence="3" id="KW-1185">Reference proteome</keyword>
<keyword evidence="1" id="KW-0472">Membrane</keyword>
<gene>
    <name evidence="2" type="ORF">GCM10007298_13630</name>
</gene>
<dbReference type="RefSeq" id="WP_188488108.1">
    <property type="nucleotide sequence ID" value="NZ_BMCS01000001.1"/>
</dbReference>
<feature type="transmembrane region" description="Helical" evidence="1">
    <location>
        <begin position="50"/>
        <end position="68"/>
    </location>
</feature>